<dbReference type="InterPro" id="IPR008775">
    <property type="entry name" value="Phytyl_CoA_dOase-like"/>
</dbReference>
<accession>A0A495KB10</accession>
<reference evidence="4 5" key="1">
    <citation type="submission" date="2018-10" db="EMBL/GenBank/DDBJ databases">
        <title>Sequencing the genomes of 1000 actinobacteria strains.</title>
        <authorList>
            <person name="Klenk H.-P."/>
        </authorList>
    </citation>
    <scope>NUCLEOTIDE SEQUENCE [LARGE SCALE GENOMIC DNA]</scope>
    <source>
        <strain evidence="4 5">DSM 44343</strain>
    </source>
</reference>
<organism evidence="4 5">
    <name type="scientific">Williamsia marianensis</name>
    <dbReference type="NCBI Taxonomy" id="85044"/>
    <lineage>
        <taxon>Bacteria</taxon>
        <taxon>Bacillati</taxon>
        <taxon>Actinomycetota</taxon>
        <taxon>Actinomycetes</taxon>
        <taxon>Mycobacteriales</taxon>
        <taxon>Nocardiaceae</taxon>
        <taxon>Williamsia</taxon>
    </lineage>
</organism>
<keyword evidence="3" id="KW-0408">Iron</keyword>
<sequence length="290" mass="32046">MTSTESKTGLALRHVAPETSVEEILEIVEADGGIIIEQFLTEDQVRRVNEEIDGPLAALDAGSKHADEFAAEFHGAQTKRLTNMVTLSPTFRNEIIDHDLLHALGEAVYREESGDYWMTTAQVIDIGPGNKAQLLHRDLENNHFALTMGKTGPMVMVNFLIALTDFTEENGATRIIPKSNHWDDYTDRGTPEMTIPAEMKAGDVIFFNGKVSHGGGANVTESERRRGLTIPLQPAFLTPEEAYPFLLDLELVKTLSPRVQKLLGFRSLYPKGSPGLWQSNYEDIAGLLGL</sequence>
<dbReference type="EMBL" id="RBKV01000001">
    <property type="protein sequence ID" value="RKR97462.1"/>
    <property type="molecule type" value="Genomic_DNA"/>
</dbReference>
<dbReference type="PANTHER" id="PTHR20883:SF19">
    <property type="entry name" value="MULTIFUNCTIONAL DIOXYGENASE AUSE"/>
    <property type="match status" value="1"/>
</dbReference>
<name>A0A495KB10_WILMA</name>
<dbReference type="OrthoDB" id="9796766at2"/>
<proteinExistence type="predicted"/>
<protein>
    <submittedName>
        <fullName evidence="4">Phytanoyl-CoA dioxygenase PhyH</fullName>
    </submittedName>
</protein>
<evidence type="ECO:0000313" key="4">
    <source>
        <dbReference type="EMBL" id="RKR97462.1"/>
    </source>
</evidence>
<dbReference type="Gene3D" id="2.60.120.620">
    <property type="entry name" value="q2cbj1_9rhob like domain"/>
    <property type="match status" value="1"/>
</dbReference>
<dbReference type="Proteomes" id="UP000274762">
    <property type="component" value="Unassembled WGS sequence"/>
</dbReference>
<dbReference type="AlphaFoldDB" id="A0A495KB10"/>
<keyword evidence="4" id="KW-0223">Dioxygenase</keyword>
<dbReference type="GO" id="GO:0016706">
    <property type="term" value="F:2-oxoglutarate-dependent dioxygenase activity"/>
    <property type="evidence" value="ECO:0007669"/>
    <property type="project" value="UniProtKB-ARBA"/>
</dbReference>
<keyword evidence="1" id="KW-0479">Metal-binding</keyword>
<dbReference type="PANTHER" id="PTHR20883">
    <property type="entry name" value="PHYTANOYL-COA DIOXYGENASE DOMAIN CONTAINING 1"/>
    <property type="match status" value="1"/>
</dbReference>
<dbReference type="Pfam" id="PF05721">
    <property type="entry name" value="PhyH"/>
    <property type="match status" value="1"/>
</dbReference>
<evidence type="ECO:0000256" key="2">
    <source>
        <dbReference type="ARBA" id="ARBA00023002"/>
    </source>
</evidence>
<evidence type="ECO:0000256" key="3">
    <source>
        <dbReference type="ARBA" id="ARBA00023004"/>
    </source>
</evidence>
<evidence type="ECO:0000256" key="1">
    <source>
        <dbReference type="ARBA" id="ARBA00022723"/>
    </source>
</evidence>
<keyword evidence="2" id="KW-0560">Oxidoreductase</keyword>
<dbReference type="RefSeq" id="WP_062794944.1">
    <property type="nucleotide sequence ID" value="NZ_CBCRXS010000007.1"/>
</dbReference>
<dbReference type="SUPFAM" id="SSF51197">
    <property type="entry name" value="Clavaminate synthase-like"/>
    <property type="match status" value="1"/>
</dbReference>
<comment type="caution">
    <text evidence="4">The sequence shown here is derived from an EMBL/GenBank/DDBJ whole genome shotgun (WGS) entry which is preliminary data.</text>
</comment>
<gene>
    <name evidence="4" type="ORF">DFJ75_4336</name>
</gene>
<dbReference type="GO" id="GO:0005506">
    <property type="term" value="F:iron ion binding"/>
    <property type="evidence" value="ECO:0007669"/>
    <property type="project" value="UniProtKB-ARBA"/>
</dbReference>
<evidence type="ECO:0000313" key="5">
    <source>
        <dbReference type="Proteomes" id="UP000274762"/>
    </source>
</evidence>